<comment type="caution">
    <text evidence="1">The sequence shown here is derived from an EMBL/GenBank/DDBJ whole genome shotgun (WGS) entry which is preliminary data.</text>
</comment>
<dbReference type="EMBL" id="JAHFZB010000024">
    <property type="protein sequence ID" value="KAK6474986.1"/>
    <property type="molecule type" value="Genomic_DNA"/>
</dbReference>
<organism evidence="1 2">
    <name type="scientific">Huso huso</name>
    <name type="common">Beluga</name>
    <name type="synonym">Acipenser huso</name>
    <dbReference type="NCBI Taxonomy" id="61971"/>
    <lineage>
        <taxon>Eukaryota</taxon>
        <taxon>Metazoa</taxon>
        <taxon>Chordata</taxon>
        <taxon>Craniata</taxon>
        <taxon>Vertebrata</taxon>
        <taxon>Euteleostomi</taxon>
        <taxon>Actinopterygii</taxon>
        <taxon>Chondrostei</taxon>
        <taxon>Acipenseriformes</taxon>
        <taxon>Acipenseridae</taxon>
        <taxon>Huso</taxon>
    </lineage>
</organism>
<sequence>MKSCLRKTPPARLQASEWSSLETISHRTGLPVVLSLALFQTLVSGALCPWKVCVLNKPRPFAGQPLKSRAVLAGERR</sequence>
<evidence type="ECO:0000313" key="2">
    <source>
        <dbReference type="Proteomes" id="UP001369086"/>
    </source>
</evidence>
<name>A0ABR0YQX8_HUSHU</name>
<evidence type="ECO:0000313" key="1">
    <source>
        <dbReference type="EMBL" id="KAK6474986.1"/>
    </source>
</evidence>
<keyword evidence="2" id="KW-1185">Reference proteome</keyword>
<reference evidence="1 2" key="1">
    <citation type="submission" date="2021-05" db="EMBL/GenBank/DDBJ databases">
        <authorList>
            <person name="Zahm M."/>
            <person name="Klopp C."/>
            <person name="Cabau C."/>
            <person name="Kuhl H."/>
            <person name="Suciu R."/>
            <person name="Ciorpac M."/>
            <person name="Holostenco D."/>
            <person name="Gessner J."/>
            <person name="Wuertz S."/>
            <person name="Hohne C."/>
            <person name="Stock M."/>
            <person name="Gislard M."/>
            <person name="Lluch J."/>
            <person name="Milhes M."/>
            <person name="Lampietro C."/>
            <person name="Lopez Roques C."/>
            <person name="Donnadieu C."/>
            <person name="Du K."/>
            <person name="Schartl M."/>
            <person name="Guiguen Y."/>
        </authorList>
    </citation>
    <scope>NUCLEOTIDE SEQUENCE [LARGE SCALE GENOMIC DNA]</scope>
    <source>
        <strain evidence="1">Hh-F2</strain>
        <tissue evidence="1">Blood</tissue>
    </source>
</reference>
<accession>A0ABR0YQX8</accession>
<protein>
    <submittedName>
        <fullName evidence="1">Uncharacterized protein</fullName>
    </submittedName>
</protein>
<dbReference type="Proteomes" id="UP001369086">
    <property type="component" value="Unassembled WGS sequence"/>
</dbReference>
<gene>
    <name evidence="1" type="ORF">HHUSO_G24377</name>
</gene>
<proteinExistence type="predicted"/>